<protein>
    <recommendedName>
        <fullName evidence="1">YjiS-like domain-containing protein</fullName>
    </recommendedName>
</protein>
<sequence length="54" mass="6142">MGTILEILESRVMAPLSLHLERARLRDELASLDHRELKDIGISNIDSFVAGWRP</sequence>
<reference evidence="2 3" key="1">
    <citation type="submission" date="2015-01" db="EMBL/GenBank/DDBJ databases">
        <title>Genome Sequence of Magnetospirillum magnetotacticum Strain MS-1.</title>
        <authorList>
            <person name="Marinov G.K."/>
            <person name="Smalley M.D."/>
            <person name="DeSalvo G."/>
        </authorList>
    </citation>
    <scope>NUCLEOTIDE SEQUENCE [LARGE SCALE GENOMIC DNA]</scope>
    <source>
        <strain evidence="2 3">MS-1</strain>
    </source>
</reference>
<organism evidence="2 3">
    <name type="scientific">Paramagnetospirillum magnetotacticum MS-1</name>
    <dbReference type="NCBI Taxonomy" id="272627"/>
    <lineage>
        <taxon>Bacteria</taxon>
        <taxon>Pseudomonadati</taxon>
        <taxon>Pseudomonadota</taxon>
        <taxon>Alphaproteobacteria</taxon>
        <taxon>Rhodospirillales</taxon>
        <taxon>Magnetospirillaceae</taxon>
        <taxon>Paramagnetospirillum</taxon>
    </lineage>
</organism>
<dbReference type="InterPro" id="IPR009506">
    <property type="entry name" value="YjiS-like"/>
</dbReference>
<comment type="caution">
    <text evidence="2">The sequence shown here is derived from an EMBL/GenBank/DDBJ whole genome shotgun (WGS) entry which is preliminary data.</text>
</comment>
<keyword evidence="3" id="KW-1185">Reference proteome</keyword>
<feature type="domain" description="YjiS-like" evidence="1">
    <location>
        <begin position="17"/>
        <end position="43"/>
    </location>
</feature>
<dbReference type="AlphaFoldDB" id="A0A0C2YT64"/>
<proteinExistence type="predicted"/>
<evidence type="ECO:0000259" key="1">
    <source>
        <dbReference type="Pfam" id="PF06568"/>
    </source>
</evidence>
<evidence type="ECO:0000313" key="2">
    <source>
        <dbReference type="EMBL" id="KIL98343.1"/>
    </source>
</evidence>
<evidence type="ECO:0000313" key="3">
    <source>
        <dbReference type="Proteomes" id="UP000031971"/>
    </source>
</evidence>
<name>A0A0C2YT64_PARME</name>
<dbReference type="EMBL" id="JXSL01000028">
    <property type="protein sequence ID" value="KIL98343.1"/>
    <property type="molecule type" value="Genomic_DNA"/>
</dbReference>
<dbReference type="Proteomes" id="UP000031971">
    <property type="component" value="Unassembled WGS sequence"/>
</dbReference>
<accession>A0A0C2YT64</accession>
<dbReference type="Pfam" id="PF06568">
    <property type="entry name" value="YjiS-like"/>
    <property type="match status" value="1"/>
</dbReference>
<gene>
    <name evidence="2" type="ORF">CCC_03626</name>
</gene>